<reference evidence="2 3" key="1">
    <citation type="submission" date="2018-09" db="EMBL/GenBank/DDBJ databases">
        <title>Mesorhizobium carmichaelinearum sp. nov. isolated from Carmichaelinea spp. root nodules in New Zealand.</title>
        <authorList>
            <person name="De Meyer S.E."/>
        </authorList>
    </citation>
    <scope>NUCLEOTIDE SEQUENCE [LARGE SCALE GENOMIC DNA]</scope>
    <source>
        <strain evidence="2 3">ICMP19557</strain>
    </source>
</reference>
<evidence type="ECO:0000313" key="3">
    <source>
        <dbReference type="Proteomes" id="UP000272706"/>
    </source>
</evidence>
<keyword evidence="3" id="KW-1185">Reference proteome</keyword>
<organism evidence="2 3">
    <name type="scientific">Mesorhizobium waimense</name>
    <dbReference type="NCBI Taxonomy" id="1300307"/>
    <lineage>
        <taxon>Bacteria</taxon>
        <taxon>Pseudomonadati</taxon>
        <taxon>Pseudomonadota</taxon>
        <taxon>Alphaproteobacteria</taxon>
        <taxon>Hyphomicrobiales</taxon>
        <taxon>Phyllobacteriaceae</taxon>
        <taxon>Mesorhizobium</taxon>
    </lineage>
</organism>
<dbReference type="Gene3D" id="3.30.70.100">
    <property type="match status" value="1"/>
</dbReference>
<dbReference type="AlphaFoldDB" id="A0A3A5KT97"/>
<comment type="caution">
    <text evidence="2">The sequence shown here is derived from an EMBL/GenBank/DDBJ whole genome shotgun (WGS) entry which is preliminary data.</text>
</comment>
<proteinExistence type="predicted"/>
<dbReference type="Pfam" id="PF07045">
    <property type="entry name" value="DUF1330"/>
    <property type="match status" value="1"/>
</dbReference>
<protein>
    <submittedName>
        <fullName evidence="2">DUF1330 domain-containing protein</fullName>
    </submittedName>
</protein>
<evidence type="ECO:0000259" key="1">
    <source>
        <dbReference type="Pfam" id="PF07045"/>
    </source>
</evidence>
<dbReference type="PANTHER" id="PTHR41521:SF4">
    <property type="entry name" value="BLR0684 PROTEIN"/>
    <property type="match status" value="1"/>
</dbReference>
<dbReference type="OrthoDB" id="9806380at2"/>
<dbReference type="InterPro" id="IPR010753">
    <property type="entry name" value="DUF1330"/>
</dbReference>
<sequence length="100" mass="11481">MAAYLIADVDITDAAVFEQYRREVPATEERYGGRYLARGGATKVFEGDWHPHRLVIIEFPDMASLSAWYDSPEYERLKEIRFRSARTRILAVEGITLSPT</sequence>
<accession>A0A3A5KT97</accession>
<dbReference type="PANTHER" id="PTHR41521">
    <property type="match status" value="1"/>
</dbReference>
<dbReference type="EMBL" id="QZWZ01000015">
    <property type="protein sequence ID" value="RJT36420.1"/>
    <property type="molecule type" value="Genomic_DNA"/>
</dbReference>
<dbReference type="SUPFAM" id="SSF54909">
    <property type="entry name" value="Dimeric alpha+beta barrel"/>
    <property type="match status" value="1"/>
</dbReference>
<feature type="domain" description="DUF1330" evidence="1">
    <location>
        <begin position="3"/>
        <end position="95"/>
    </location>
</feature>
<dbReference type="InterPro" id="IPR011008">
    <property type="entry name" value="Dimeric_a/b-barrel"/>
</dbReference>
<dbReference type="Proteomes" id="UP000272706">
    <property type="component" value="Unassembled WGS sequence"/>
</dbReference>
<gene>
    <name evidence="2" type="ORF">D3227_20245</name>
</gene>
<evidence type="ECO:0000313" key="2">
    <source>
        <dbReference type="EMBL" id="RJT36420.1"/>
    </source>
</evidence>
<name>A0A3A5KT97_9HYPH</name>
<dbReference type="RefSeq" id="WP_120016065.1">
    <property type="nucleotide sequence ID" value="NZ_QZWZ01000015.1"/>
</dbReference>